<evidence type="ECO:0000313" key="2">
    <source>
        <dbReference type="EMBL" id="CAD7678024.1"/>
    </source>
</evidence>
<dbReference type="InterPro" id="IPR000196">
    <property type="entry name" value="Ribosomal_eL19_dom"/>
</dbReference>
<dbReference type="SMART" id="SM01416">
    <property type="entry name" value="Ribosomal_L19e"/>
    <property type="match status" value="1"/>
</dbReference>
<dbReference type="PANTHER" id="PTHR10722">
    <property type="entry name" value="60S RIBOSOMAL PROTEIN L19"/>
    <property type="match status" value="1"/>
</dbReference>
<dbReference type="GO" id="GO:0003735">
    <property type="term" value="F:structural constituent of ribosome"/>
    <property type="evidence" value="ECO:0007669"/>
    <property type="project" value="InterPro"/>
</dbReference>
<accession>A0A811YMJ9</accession>
<keyword evidence="3" id="KW-1185">Reference proteome</keyword>
<comment type="caution">
    <text evidence="2">The sequence shown here is derived from an EMBL/GenBank/DDBJ whole genome shotgun (WGS) entry which is preliminary data.</text>
</comment>
<protein>
    <submittedName>
        <fullName evidence="2">(raccoon dog) hypothetical protein</fullName>
    </submittedName>
</protein>
<dbReference type="InterPro" id="IPR039547">
    <property type="entry name" value="Ribosomal_eL19"/>
</dbReference>
<reference evidence="2" key="1">
    <citation type="submission" date="2020-12" db="EMBL/GenBank/DDBJ databases">
        <authorList>
            <consortium name="Molecular Ecology Group"/>
        </authorList>
    </citation>
    <scope>NUCLEOTIDE SEQUENCE</scope>
    <source>
        <strain evidence="2">TBG_1078</strain>
    </source>
</reference>
<feature type="domain" description="Large ribosomal subunit protein eL19" evidence="1">
    <location>
        <begin position="1"/>
        <end position="110"/>
    </location>
</feature>
<gene>
    <name evidence="2" type="ORF">NYPRO_LOCUS10822</name>
</gene>
<dbReference type="GO" id="GO:0006412">
    <property type="term" value="P:translation"/>
    <property type="evidence" value="ECO:0007669"/>
    <property type="project" value="InterPro"/>
</dbReference>
<dbReference type="InterPro" id="IPR035970">
    <property type="entry name" value="60S_ribosomal_eL19_sf"/>
</dbReference>
<dbReference type="EMBL" id="CAJHUB010000680">
    <property type="protein sequence ID" value="CAD7678024.1"/>
    <property type="molecule type" value="Genomic_DNA"/>
</dbReference>
<evidence type="ECO:0000259" key="1">
    <source>
        <dbReference type="SMART" id="SM01416"/>
    </source>
</evidence>
<dbReference type="GO" id="GO:0022625">
    <property type="term" value="C:cytosolic large ribosomal subunit"/>
    <property type="evidence" value="ECO:0007669"/>
    <property type="project" value="InterPro"/>
</dbReference>
<proteinExistence type="predicted"/>
<organism evidence="2 3">
    <name type="scientific">Nyctereutes procyonoides</name>
    <name type="common">Raccoon dog</name>
    <name type="synonym">Canis procyonoides</name>
    <dbReference type="NCBI Taxonomy" id="34880"/>
    <lineage>
        <taxon>Eukaryota</taxon>
        <taxon>Metazoa</taxon>
        <taxon>Chordata</taxon>
        <taxon>Craniata</taxon>
        <taxon>Vertebrata</taxon>
        <taxon>Euteleostomi</taxon>
        <taxon>Mammalia</taxon>
        <taxon>Eutheria</taxon>
        <taxon>Laurasiatheria</taxon>
        <taxon>Carnivora</taxon>
        <taxon>Caniformia</taxon>
        <taxon>Canidae</taxon>
        <taxon>Nyctereutes</taxon>
    </lineage>
</organism>
<name>A0A811YMJ9_NYCPR</name>
<dbReference type="AlphaFoldDB" id="A0A811YMJ9"/>
<evidence type="ECO:0000313" key="3">
    <source>
        <dbReference type="Proteomes" id="UP000645828"/>
    </source>
</evidence>
<dbReference type="Gene3D" id="1.10.1200.240">
    <property type="match status" value="1"/>
</dbReference>
<dbReference type="SUPFAM" id="SSF48140">
    <property type="entry name" value="Ribosomal protein L19 (L19e)"/>
    <property type="match status" value="1"/>
</dbReference>
<sequence length="143" mass="16850">MLRFQKRLVSSVLHCGKTNAGWTPIRPQVLKLIKDGLIIWEPVTVHFWAWCQKSALTHQKAGIWALVTWMKRMRILHQLLIRYQESKKIDCHGNIFKNKQILMEHIHILKVDKASQAKKEEIIKILSKEEEAKKHNSLSFVYT</sequence>
<dbReference type="GO" id="GO:0003723">
    <property type="term" value="F:RNA binding"/>
    <property type="evidence" value="ECO:0007669"/>
    <property type="project" value="InterPro"/>
</dbReference>
<dbReference type="Proteomes" id="UP000645828">
    <property type="component" value="Unassembled WGS sequence"/>
</dbReference>